<protein>
    <submittedName>
        <fullName evidence="4">DEAD domain-containing protein</fullName>
    </submittedName>
</protein>
<organism evidence="4">
    <name type="scientific">Haemonchus placei</name>
    <name type="common">Barber's pole worm</name>
    <dbReference type="NCBI Taxonomy" id="6290"/>
    <lineage>
        <taxon>Eukaryota</taxon>
        <taxon>Metazoa</taxon>
        <taxon>Ecdysozoa</taxon>
        <taxon>Nematoda</taxon>
        <taxon>Chromadorea</taxon>
        <taxon>Rhabditida</taxon>
        <taxon>Rhabditina</taxon>
        <taxon>Rhabditomorpha</taxon>
        <taxon>Strongyloidea</taxon>
        <taxon>Trichostrongylidae</taxon>
        <taxon>Haemonchus</taxon>
    </lineage>
</organism>
<feature type="compositionally biased region" description="Polar residues" evidence="1">
    <location>
        <begin position="40"/>
        <end position="54"/>
    </location>
</feature>
<reference evidence="2 3" key="2">
    <citation type="submission" date="2018-11" db="EMBL/GenBank/DDBJ databases">
        <authorList>
            <consortium name="Pathogen Informatics"/>
        </authorList>
    </citation>
    <scope>NUCLEOTIDE SEQUENCE [LARGE SCALE GENOMIC DNA]</scope>
    <source>
        <strain evidence="2 3">MHpl1</strain>
    </source>
</reference>
<gene>
    <name evidence="2" type="ORF">HPLM_LOCUS12531</name>
</gene>
<sequence>MDEERHPILAIQSATGSGKTVEMLRISAVSDATPEDAASSARNVSIRNGRSIGQGQDEVLDREDSEFYDC</sequence>
<feature type="region of interest" description="Disordered" evidence="1">
    <location>
        <begin position="30"/>
        <end position="70"/>
    </location>
</feature>
<proteinExistence type="predicted"/>
<evidence type="ECO:0000313" key="3">
    <source>
        <dbReference type="Proteomes" id="UP000268014"/>
    </source>
</evidence>
<evidence type="ECO:0000256" key="1">
    <source>
        <dbReference type="SAM" id="MobiDB-lite"/>
    </source>
</evidence>
<reference evidence="4" key="1">
    <citation type="submission" date="2016-04" db="UniProtKB">
        <authorList>
            <consortium name="WormBaseParasite"/>
        </authorList>
    </citation>
    <scope>IDENTIFICATION</scope>
</reference>
<dbReference type="AlphaFoldDB" id="A0A0N4WMT3"/>
<keyword evidence="3" id="KW-1185">Reference proteome</keyword>
<feature type="compositionally biased region" description="Acidic residues" evidence="1">
    <location>
        <begin position="58"/>
        <end position="70"/>
    </location>
</feature>
<dbReference type="Proteomes" id="UP000268014">
    <property type="component" value="Unassembled WGS sequence"/>
</dbReference>
<dbReference type="WBParaSite" id="HPLM_0001253901-mRNA-1">
    <property type="protein sequence ID" value="HPLM_0001253901-mRNA-1"/>
    <property type="gene ID" value="HPLM_0001253901"/>
</dbReference>
<evidence type="ECO:0000313" key="4">
    <source>
        <dbReference type="WBParaSite" id="HPLM_0001253901-mRNA-1"/>
    </source>
</evidence>
<dbReference type="EMBL" id="UZAF01017895">
    <property type="protein sequence ID" value="VDO45960.1"/>
    <property type="molecule type" value="Genomic_DNA"/>
</dbReference>
<evidence type="ECO:0000313" key="2">
    <source>
        <dbReference type="EMBL" id="VDO45960.1"/>
    </source>
</evidence>
<name>A0A0N4WMT3_HAEPC</name>
<accession>A0A0N4WMT3</accession>